<dbReference type="InterPro" id="IPR036641">
    <property type="entry name" value="HPT_dom_sf"/>
</dbReference>
<evidence type="ECO:0000313" key="1">
    <source>
        <dbReference type="EMBL" id="ALO67748.1"/>
    </source>
</evidence>
<evidence type="ECO:0008006" key="3">
    <source>
        <dbReference type="Google" id="ProtNLM"/>
    </source>
</evidence>
<dbReference type="EMBL" id="CP013200">
    <property type="protein sequence ID" value="ALO67748.1"/>
    <property type="molecule type" value="Genomic_DNA"/>
</dbReference>
<organism evidence="1 2">
    <name type="scientific">Arthrobacter alpinus</name>
    <dbReference type="NCBI Taxonomy" id="656366"/>
    <lineage>
        <taxon>Bacteria</taxon>
        <taxon>Bacillati</taxon>
        <taxon>Actinomycetota</taxon>
        <taxon>Actinomycetes</taxon>
        <taxon>Micrococcales</taxon>
        <taxon>Micrococcaceae</taxon>
        <taxon>Arthrobacter</taxon>
    </lineage>
</organism>
<dbReference type="SUPFAM" id="SSF47226">
    <property type="entry name" value="Histidine-containing phosphotransfer domain, HPT domain"/>
    <property type="match status" value="1"/>
</dbReference>
<reference evidence="2" key="1">
    <citation type="submission" date="2015-11" db="EMBL/GenBank/DDBJ databases">
        <authorList>
            <person name="Kumar R."/>
            <person name="Singh D."/>
            <person name="Swarnkar M.K."/>
            <person name="Singh A.K."/>
            <person name="Kumar S."/>
        </authorList>
    </citation>
    <scope>NUCLEOTIDE SEQUENCE [LARGE SCALE GENOMIC DNA]</scope>
    <source>
        <strain evidence="2">ERGS4:06</strain>
    </source>
</reference>
<protein>
    <recommendedName>
        <fullName evidence="3">HPt domain-containing protein</fullName>
    </recommendedName>
</protein>
<dbReference type="RefSeq" id="WP_062291200.1">
    <property type="nucleotide sequence ID" value="NZ_CP013200.1"/>
</dbReference>
<gene>
    <name evidence="1" type="ORF">AS189_16265</name>
</gene>
<dbReference type="Gene3D" id="1.20.120.160">
    <property type="entry name" value="HPT domain"/>
    <property type="match status" value="1"/>
</dbReference>
<dbReference type="Proteomes" id="UP000059574">
    <property type="component" value="Chromosome"/>
</dbReference>
<sequence length="124" mass="13591">MVNATAPLVCIETLLELEESLGGERHLTRSFVSQYIEMWPQRFDRIYTAIVSGNNADALDSALSLRSSALMVGAAQLGELTNDLIQLLDCRSHPEATRKMASLLSCGNQTVGHLRTLCLCLDKP</sequence>
<dbReference type="GO" id="GO:0000160">
    <property type="term" value="P:phosphorelay signal transduction system"/>
    <property type="evidence" value="ECO:0007669"/>
    <property type="project" value="InterPro"/>
</dbReference>
<reference evidence="1 2" key="2">
    <citation type="journal article" date="2016" name="J. Biotechnol.">
        <title>Complete genome sequence of Arthrobacter alpinus ERGS4:06, a yellow pigmented bacterium tolerant to cold and radiations isolated from Sikkim Himalaya.</title>
        <authorList>
            <person name="Kumar R."/>
            <person name="Singh D."/>
            <person name="Swarnkar M.K."/>
            <person name="Singh A.K."/>
            <person name="Kumar S."/>
        </authorList>
    </citation>
    <scope>NUCLEOTIDE SEQUENCE [LARGE SCALE GENOMIC DNA]</scope>
    <source>
        <strain evidence="1 2">ERGS4:06</strain>
    </source>
</reference>
<accession>A0A0S2M246</accession>
<proteinExistence type="predicted"/>
<dbReference type="AlphaFoldDB" id="A0A0S2M246"/>
<evidence type="ECO:0000313" key="2">
    <source>
        <dbReference type="Proteomes" id="UP000059574"/>
    </source>
</evidence>
<dbReference type="OrthoDB" id="4945046at2"/>
<name>A0A0S2M246_9MICC</name>